<dbReference type="InterPro" id="IPR011598">
    <property type="entry name" value="bHLH_dom"/>
</dbReference>
<evidence type="ECO:0000256" key="1">
    <source>
        <dbReference type="ARBA" id="ARBA00023015"/>
    </source>
</evidence>
<evidence type="ECO:0000259" key="4">
    <source>
        <dbReference type="PROSITE" id="PS50888"/>
    </source>
</evidence>
<accession>A0A7J6VIF2</accession>
<evidence type="ECO:0000313" key="6">
    <source>
        <dbReference type="Proteomes" id="UP000554482"/>
    </source>
</evidence>
<protein>
    <submittedName>
        <fullName evidence="5">Transcription factor protein</fullName>
    </submittedName>
</protein>
<dbReference type="PANTHER" id="PTHR36066">
    <property type="entry name" value="TRANSCRIPTION FACTOR BHLH145"/>
    <property type="match status" value="1"/>
</dbReference>
<dbReference type="InterPro" id="IPR036638">
    <property type="entry name" value="HLH_DNA-bd_sf"/>
</dbReference>
<dbReference type="CDD" id="cd18917">
    <property type="entry name" value="bHLH_AtSAC51_like"/>
    <property type="match status" value="1"/>
</dbReference>
<dbReference type="OrthoDB" id="777433at2759"/>
<name>A0A7J6VIF2_THATH</name>
<dbReference type="InterPro" id="IPR037546">
    <property type="entry name" value="SAC51-like"/>
</dbReference>
<evidence type="ECO:0000256" key="3">
    <source>
        <dbReference type="SAM" id="MobiDB-lite"/>
    </source>
</evidence>
<gene>
    <name evidence="5" type="ORF">FRX31_025708</name>
</gene>
<keyword evidence="1" id="KW-0805">Transcription regulation</keyword>
<keyword evidence="6" id="KW-1185">Reference proteome</keyword>
<dbReference type="Proteomes" id="UP000554482">
    <property type="component" value="Unassembled WGS sequence"/>
</dbReference>
<proteinExistence type="predicted"/>
<dbReference type="AlphaFoldDB" id="A0A7J6VIF2"/>
<comment type="caution">
    <text evidence="5">The sequence shown here is derived from an EMBL/GenBank/DDBJ whole genome shotgun (WGS) entry which is preliminary data.</text>
</comment>
<dbReference type="EMBL" id="JABWDY010031725">
    <property type="protein sequence ID" value="KAF5184703.1"/>
    <property type="molecule type" value="Genomic_DNA"/>
</dbReference>
<evidence type="ECO:0000313" key="5">
    <source>
        <dbReference type="EMBL" id="KAF5184703.1"/>
    </source>
</evidence>
<feature type="region of interest" description="Disordered" evidence="3">
    <location>
        <begin position="318"/>
        <end position="376"/>
    </location>
</feature>
<sequence length="434" mass="47940">MVSQAASQTKFRALKYESGIAGSATIVVRVIACFQPLHDCQAEYFRHLLKPKAATNFIAQLIYRHSSGYSCGWMGKDTASWIHQQCPPHQAPNLNCASFVPDSNWPNVLPDCANPTRLASNETIPEYAGSKSSHSKTGLANGSQGWFYGLPRYRQALTNIPDCAPKELNTHPEGYNGDVTVEAVSRPTEKKFIVFDHSGNQTRLIYSPGADYPNQCPIVRNPRAFDNHGLRMEEWRTKTSLLYGGSPVSFNGLDEKRESIDPLEESEMHEDTEELNALLYSDDDDECDCECDEEVSTGHSPSKMTSHIKLEKNASVEEVASSGGCHPKRKRLHDEECSASSLLDTASSGRPSASSESEDDAESSCGGSRTHGGEFDSLRVSKRLKREKIRETVNILQDIIPGGKDMDAIYVLDEAIQYLRSLKLKAKSLGESLD</sequence>
<dbReference type="PROSITE" id="PS50888">
    <property type="entry name" value="BHLH"/>
    <property type="match status" value="1"/>
</dbReference>
<organism evidence="5 6">
    <name type="scientific">Thalictrum thalictroides</name>
    <name type="common">Rue-anemone</name>
    <name type="synonym">Anemone thalictroides</name>
    <dbReference type="NCBI Taxonomy" id="46969"/>
    <lineage>
        <taxon>Eukaryota</taxon>
        <taxon>Viridiplantae</taxon>
        <taxon>Streptophyta</taxon>
        <taxon>Embryophyta</taxon>
        <taxon>Tracheophyta</taxon>
        <taxon>Spermatophyta</taxon>
        <taxon>Magnoliopsida</taxon>
        <taxon>Ranunculales</taxon>
        <taxon>Ranunculaceae</taxon>
        <taxon>Thalictroideae</taxon>
        <taxon>Thalictrum</taxon>
    </lineage>
</organism>
<reference evidence="5 6" key="1">
    <citation type="submission" date="2020-06" db="EMBL/GenBank/DDBJ databases">
        <title>Transcriptomic and genomic resources for Thalictrum thalictroides and T. hernandezii: Facilitating candidate gene discovery in an emerging model plant lineage.</title>
        <authorList>
            <person name="Arias T."/>
            <person name="Riano-Pachon D.M."/>
            <person name="Di Stilio V.S."/>
        </authorList>
    </citation>
    <scope>NUCLEOTIDE SEQUENCE [LARGE SCALE GENOMIC DNA]</scope>
    <source>
        <strain evidence="6">cv. WT478/WT964</strain>
        <tissue evidence="5">Leaves</tissue>
    </source>
</reference>
<dbReference type="PANTHER" id="PTHR36066:SF2">
    <property type="entry name" value="TRANSCRIPTION FACTOR BHLH145"/>
    <property type="match status" value="1"/>
</dbReference>
<dbReference type="Gene3D" id="4.10.280.10">
    <property type="entry name" value="Helix-loop-helix DNA-binding domain"/>
    <property type="match status" value="1"/>
</dbReference>
<evidence type="ECO:0000256" key="2">
    <source>
        <dbReference type="ARBA" id="ARBA00023163"/>
    </source>
</evidence>
<dbReference type="SUPFAM" id="SSF47459">
    <property type="entry name" value="HLH, helix-loop-helix DNA-binding domain"/>
    <property type="match status" value="1"/>
</dbReference>
<dbReference type="GO" id="GO:0046983">
    <property type="term" value="F:protein dimerization activity"/>
    <property type="evidence" value="ECO:0007669"/>
    <property type="project" value="InterPro"/>
</dbReference>
<dbReference type="Pfam" id="PF23173">
    <property type="entry name" value="bHLH_SAC51"/>
    <property type="match status" value="1"/>
</dbReference>
<keyword evidence="2" id="KW-0804">Transcription</keyword>
<feature type="compositionally biased region" description="Low complexity" evidence="3">
    <location>
        <begin position="346"/>
        <end position="355"/>
    </location>
</feature>
<feature type="domain" description="BHLH" evidence="4">
    <location>
        <begin position="373"/>
        <end position="422"/>
    </location>
</feature>